<feature type="domain" description="F-box protein At3g26010-like beta-propeller" evidence="2">
    <location>
        <begin position="131"/>
        <end position="413"/>
    </location>
</feature>
<name>A0AAE1S592_9SOLA</name>
<dbReference type="PANTHER" id="PTHR35546">
    <property type="entry name" value="F-BOX PROTEIN INTERACTION DOMAIN PROTEIN-RELATED"/>
    <property type="match status" value="1"/>
</dbReference>
<feature type="domain" description="F-box" evidence="1">
    <location>
        <begin position="40"/>
        <end position="71"/>
    </location>
</feature>
<dbReference type="EMBL" id="JAVYJV010000008">
    <property type="protein sequence ID" value="KAK4363853.1"/>
    <property type="molecule type" value="Genomic_DNA"/>
</dbReference>
<evidence type="ECO:0000313" key="4">
    <source>
        <dbReference type="Proteomes" id="UP001291623"/>
    </source>
</evidence>
<evidence type="ECO:0000259" key="2">
    <source>
        <dbReference type="Pfam" id="PF24750"/>
    </source>
</evidence>
<evidence type="ECO:0008006" key="5">
    <source>
        <dbReference type="Google" id="ProtNLM"/>
    </source>
</evidence>
<evidence type="ECO:0000313" key="3">
    <source>
        <dbReference type="EMBL" id="KAK4363853.1"/>
    </source>
</evidence>
<sequence length="564" mass="63587">MELCVYNRKESTFENPICGILVKPKLEIFFNNGYLPDWFLIEVLSRLPLKCVFRYKCVSKRCRFLISEPSFESLYISRASLLPPPWTILANTLYVKGVIFLAQSFLHDFFFDIRLSPRFRTTHFPYIVRPEGEQYNIVAVSDGLVLYDRDVSVEEVSDYHIYNAVKGHSVALPRTSTRFSGYVSTGFLTESEEGSLTSYKVVRLDCQFGESYILKFEVFLSETGCWRNVVVYMDRAIEVVWLRRPVALNGKLHCIDRRHGILAFDPFNDQCRVIELPVDIDKQCIDARNNGSPVLLDVHHGRLRYTEVSVVPSYPFGFSGISVWVLDEYDSSSWTLQHRVKIGDICFDDILISKALNGIIPTPIAFHPLDANIFYLGFGDTVVSYNMKTSKFDALVDPAVAQGMLQRSGQRDSLKGTMKPCWSSAFLLTLPPWPISLPSNCTGPRKSNALSNGLMAQDSSCLTVLLSRFCLCLCGTSLEILTGWLRRLSKRRLQLGPVLAPSKAQRSGLGLHAASSPSFDCFFYHVLNTSSLLACLDVVTASIQHQQSPPFCLSSQNSTRSEND</sequence>
<dbReference type="SUPFAM" id="SSF81383">
    <property type="entry name" value="F-box domain"/>
    <property type="match status" value="1"/>
</dbReference>
<reference evidence="3" key="1">
    <citation type="submission" date="2023-12" db="EMBL/GenBank/DDBJ databases">
        <title>Genome assembly of Anisodus tanguticus.</title>
        <authorList>
            <person name="Wang Y.-J."/>
        </authorList>
    </citation>
    <scope>NUCLEOTIDE SEQUENCE</scope>
    <source>
        <strain evidence="3">KB-2021</strain>
        <tissue evidence="3">Leaf</tissue>
    </source>
</reference>
<protein>
    <recommendedName>
        <fullName evidence="5">F-box domain-containing protein</fullName>
    </recommendedName>
</protein>
<dbReference type="InterPro" id="IPR056592">
    <property type="entry name" value="Beta-prop_At3g26010-like"/>
</dbReference>
<proteinExistence type="predicted"/>
<dbReference type="InterPro" id="IPR001810">
    <property type="entry name" value="F-box_dom"/>
</dbReference>
<evidence type="ECO:0000259" key="1">
    <source>
        <dbReference type="Pfam" id="PF00646"/>
    </source>
</evidence>
<dbReference type="InterPro" id="IPR055290">
    <property type="entry name" value="At3g26010-like"/>
</dbReference>
<dbReference type="InterPro" id="IPR036047">
    <property type="entry name" value="F-box-like_dom_sf"/>
</dbReference>
<dbReference type="AlphaFoldDB" id="A0AAE1S592"/>
<dbReference type="Pfam" id="PF24750">
    <property type="entry name" value="b-prop_At3g26010-like"/>
    <property type="match status" value="1"/>
</dbReference>
<comment type="caution">
    <text evidence="3">The sequence shown here is derived from an EMBL/GenBank/DDBJ whole genome shotgun (WGS) entry which is preliminary data.</text>
</comment>
<accession>A0AAE1S592</accession>
<dbReference type="PANTHER" id="PTHR35546:SF70">
    <property type="entry name" value="F-BOX PROTEIN INTERACTION DOMAIN PROTEIN"/>
    <property type="match status" value="1"/>
</dbReference>
<keyword evidence="4" id="KW-1185">Reference proteome</keyword>
<gene>
    <name evidence="3" type="ORF">RND71_015211</name>
</gene>
<dbReference type="Proteomes" id="UP001291623">
    <property type="component" value="Unassembled WGS sequence"/>
</dbReference>
<dbReference type="Pfam" id="PF00646">
    <property type="entry name" value="F-box"/>
    <property type="match status" value="1"/>
</dbReference>
<organism evidence="3 4">
    <name type="scientific">Anisodus tanguticus</name>
    <dbReference type="NCBI Taxonomy" id="243964"/>
    <lineage>
        <taxon>Eukaryota</taxon>
        <taxon>Viridiplantae</taxon>
        <taxon>Streptophyta</taxon>
        <taxon>Embryophyta</taxon>
        <taxon>Tracheophyta</taxon>
        <taxon>Spermatophyta</taxon>
        <taxon>Magnoliopsida</taxon>
        <taxon>eudicotyledons</taxon>
        <taxon>Gunneridae</taxon>
        <taxon>Pentapetalae</taxon>
        <taxon>asterids</taxon>
        <taxon>lamiids</taxon>
        <taxon>Solanales</taxon>
        <taxon>Solanaceae</taxon>
        <taxon>Solanoideae</taxon>
        <taxon>Hyoscyameae</taxon>
        <taxon>Anisodus</taxon>
    </lineage>
</organism>